<gene>
    <name evidence="9" type="ORF">B0A49_11101</name>
    <name evidence="10" type="ORF">B0A49_11102</name>
</gene>
<organism evidence="9 11">
    <name type="scientific">Cryomyces minteri</name>
    <dbReference type="NCBI Taxonomy" id="331657"/>
    <lineage>
        <taxon>Eukaryota</taxon>
        <taxon>Fungi</taxon>
        <taxon>Dikarya</taxon>
        <taxon>Ascomycota</taxon>
        <taxon>Pezizomycotina</taxon>
        <taxon>Dothideomycetes</taxon>
        <taxon>Dothideomycetes incertae sedis</taxon>
        <taxon>Cryomyces</taxon>
    </lineage>
</organism>
<feature type="compositionally biased region" description="Polar residues" evidence="6">
    <location>
        <begin position="56"/>
        <end position="65"/>
    </location>
</feature>
<feature type="region of interest" description="Disordered" evidence="6">
    <location>
        <begin position="1"/>
        <end position="24"/>
    </location>
</feature>
<keyword evidence="11" id="KW-1185">Reference proteome</keyword>
<evidence type="ECO:0000313" key="10">
    <source>
        <dbReference type="EMBL" id="TKA65413.1"/>
    </source>
</evidence>
<dbReference type="Pfam" id="PF07690">
    <property type="entry name" value="MFS_1"/>
    <property type="match status" value="1"/>
</dbReference>
<dbReference type="PROSITE" id="PS50850">
    <property type="entry name" value="MFS"/>
    <property type="match status" value="1"/>
</dbReference>
<dbReference type="EMBL" id="NAJN01001142">
    <property type="protein sequence ID" value="TKA65413.1"/>
    <property type="molecule type" value="Genomic_DNA"/>
</dbReference>
<accession>A0A4U0WPX0</accession>
<feature type="transmembrane region" description="Helical" evidence="7">
    <location>
        <begin position="448"/>
        <end position="468"/>
    </location>
</feature>
<feature type="transmembrane region" description="Helical" evidence="7">
    <location>
        <begin position="389"/>
        <end position="409"/>
    </location>
</feature>
<proteinExistence type="predicted"/>
<dbReference type="GO" id="GO:0005886">
    <property type="term" value="C:plasma membrane"/>
    <property type="evidence" value="ECO:0007669"/>
    <property type="project" value="TreeGrafter"/>
</dbReference>
<evidence type="ECO:0000256" key="1">
    <source>
        <dbReference type="ARBA" id="ARBA00004141"/>
    </source>
</evidence>
<evidence type="ECO:0000313" key="11">
    <source>
        <dbReference type="Proteomes" id="UP000308768"/>
    </source>
</evidence>
<feature type="transmembrane region" description="Helical" evidence="7">
    <location>
        <begin position="139"/>
        <end position="158"/>
    </location>
</feature>
<evidence type="ECO:0000256" key="6">
    <source>
        <dbReference type="SAM" id="MobiDB-lite"/>
    </source>
</evidence>
<keyword evidence="5 7" id="KW-0472">Membrane</keyword>
<dbReference type="InterPro" id="IPR011701">
    <property type="entry name" value="MFS"/>
</dbReference>
<dbReference type="SUPFAM" id="SSF103473">
    <property type="entry name" value="MFS general substrate transporter"/>
    <property type="match status" value="1"/>
</dbReference>
<dbReference type="PANTHER" id="PTHR23502">
    <property type="entry name" value="MAJOR FACILITATOR SUPERFAMILY"/>
    <property type="match status" value="1"/>
</dbReference>
<comment type="subcellular location">
    <subcellularLocation>
        <location evidence="1">Membrane</location>
        <topology evidence="1">Multi-pass membrane protein</topology>
    </subcellularLocation>
</comment>
<dbReference type="STRING" id="331657.A0A4U0WPX0"/>
<keyword evidence="2" id="KW-0813">Transport</keyword>
<feature type="region of interest" description="Disordered" evidence="6">
    <location>
        <begin position="40"/>
        <end position="93"/>
    </location>
</feature>
<keyword evidence="3 7" id="KW-0812">Transmembrane</keyword>
<dbReference type="InterPro" id="IPR020846">
    <property type="entry name" value="MFS_dom"/>
</dbReference>
<dbReference type="GO" id="GO:0022857">
    <property type="term" value="F:transmembrane transporter activity"/>
    <property type="evidence" value="ECO:0007669"/>
    <property type="project" value="InterPro"/>
</dbReference>
<keyword evidence="4 7" id="KW-1133">Transmembrane helix</keyword>
<feature type="transmembrane region" description="Helical" evidence="7">
    <location>
        <begin position="259"/>
        <end position="278"/>
    </location>
</feature>
<evidence type="ECO:0000259" key="8">
    <source>
        <dbReference type="PROSITE" id="PS50850"/>
    </source>
</evidence>
<evidence type="ECO:0000256" key="4">
    <source>
        <dbReference type="ARBA" id="ARBA00022989"/>
    </source>
</evidence>
<evidence type="ECO:0000256" key="2">
    <source>
        <dbReference type="ARBA" id="ARBA00022448"/>
    </source>
</evidence>
<feature type="transmembrane region" description="Helical" evidence="7">
    <location>
        <begin position="103"/>
        <end position="123"/>
    </location>
</feature>
<evidence type="ECO:0000256" key="3">
    <source>
        <dbReference type="ARBA" id="ARBA00022692"/>
    </source>
</evidence>
<feature type="domain" description="Major facilitator superfamily (MFS) profile" evidence="8">
    <location>
        <begin position="104"/>
        <end position="565"/>
    </location>
</feature>
<protein>
    <recommendedName>
        <fullName evidence="8">Major facilitator superfamily (MFS) profile domain-containing protein</fullName>
    </recommendedName>
</protein>
<evidence type="ECO:0000313" key="9">
    <source>
        <dbReference type="EMBL" id="TKA65412.1"/>
    </source>
</evidence>
<dbReference type="EMBL" id="NAJN01001142">
    <property type="protein sequence ID" value="TKA65412.1"/>
    <property type="molecule type" value="Genomic_DNA"/>
</dbReference>
<sequence>MSSARAGNDGEQAEAAAALAPGSVVEDSMTLAEDVVVRRVDAEKQSSEETLAQEAPTRSSRSSSPHIDDESPTQAPPRDLETRATVKTNTPPHSIFSKRQKQFVVFMVAWGGFFSPLSANIYFPALNTLATDLKVSNELINLTLTSYMIFQGLAPTVFGDLADMAGRRPAYVIGFVIYIGACIGIALQNSYVALFLLRCLQSTGSSGTIALGNGVVADIATASERGSYMGWATSGPMIGPAVGPVLGGILSQFLGWRSIFWFLVIMAIVYLVPFLITFPETGRNVVGNGSIPPQGWNMSLLNYLEVRRTAEAQDELSRTVSRESNRRAQQHLAQRRKLRWPNPLNTLHVIFEKDVGLLLFYNSLVYTAFYSVTATIPYLFAETYHFNDLQIGICFIPFGVGCFLAPVINGRLLDWNFRRVAKAAGISIDKKRSNELRNFPLEKARIQVAWPLVVVGDVAMLCYGWTMQYSTSIRSLAAPLVLQFILGVTFTGAFNVMSVMLVDFYPLSPSTATAANNLAVLNPDNGPDGGCSDPDYINATSILYYIPSIKTLAYVHTAARYNCGMSGTDQNWPMNECTTNNAKDIQIDDIFFGETLSVKANAIYMQRITSSAKPTLTRGNTVLLNAGSAVTDYKDFTATERKDAYAIMNRNHDAMAGLYVTDLGILTVSVTPPTGLQGNLVE</sequence>
<evidence type="ECO:0000256" key="5">
    <source>
        <dbReference type="ARBA" id="ARBA00023136"/>
    </source>
</evidence>
<dbReference type="Proteomes" id="UP000308768">
    <property type="component" value="Unassembled WGS sequence"/>
</dbReference>
<feature type="transmembrane region" description="Helical" evidence="7">
    <location>
        <begin position="170"/>
        <end position="187"/>
    </location>
</feature>
<comment type="caution">
    <text evidence="9">The sequence shown here is derived from an EMBL/GenBank/DDBJ whole genome shotgun (WGS) entry which is preliminary data.</text>
</comment>
<dbReference type="AlphaFoldDB" id="A0A4U0WPX0"/>
<dbReference type="PANTHER" id="PTHR23502:SF51">
    <property type="entry name" value="QUINIDINE RESISTANCE PROTEIN 1-RELATED"/>
    <property type="match status" value="1"/>
</dbReference>
<feature type="transmembrane region" description="Helical" evidence="7">
    <location>
        <begin position="355"/>
        <end position="377"/>
    </location>
</feature>
<evidence type="ECO:0000256" key="7">
    <source>
        <dbReference type="SAM" id="Phobius"/>
    </source>
</evidence>
<dbReference type="Gene3D" id="1.20.1250.20">
    <property type="entry name" value="MFS general substrate transporter like domains"/>
    <property type="match status" value="1"/>
</dbReference>
<dbReference type="InterPro" id="IPR036259">
    <property type="entry name" value="MFS_trans_sf"/>
</dbReference>
<feature type="transmembrane region" description="Helical" evidence="7">
    <location>
        <begin position="480"/>
        <end position="502"/>
    </location>
</feature>
<dbReference type="FunFam" id="1.20.1720.10:FF:000009">
    <property type="entry name" value="MFS multidrug transporter"/>
    <property type="match status" value="1"/>
</dbReference>
<reference evidence="9 11" key="1">
    <citation type="submission" date="2017-03" db="EMBL/GenBank/DDBJ databases">
        <title>Genomes of endolithic fungi from Antarctica.</title>
        <authorList>
            <person name="Coleine C."/>
            <person name="Masonjones S."/>
            <person name="Stajich J.E."/>
        </authorList>
    </citation>
    <scope>NUCLEOTIDE SEQUENCE [LARGE SCALE GENOMIC DNA]</scope>
    <source>
        <strain evidence="9 11">CCFEE 5187</strain>
    </source>
</reference>
<dbReference type="Gene3D" id="1.20.1720.10">
    <property type="entry name" value="Multidrug resistance protein D"/>
    <property type="match status" value="1"/>
</dbReference>
<dbReference type="OrthoDB" id="2441642at2759"/>
<name>A0A4U0WPX0_9PEZI</name>